<evidence type="ECO:0000256" key="1">
    <source>
        <dbReference type="ARBA" id="ARBA00004496"/>
    </source>
</evidence>
<dbReference type="PANTHER" id="PTHR10131:SF153">
    <property type="entry name" value="RING-TYPE DOMAIN-CONTAINING PROTEIN"/>
    <property type="match status" value="1"/>
</dbReference>
<dbReference type="InterPro" id="IPR001293">
    <property type="entry name" value="Znf_TRAF"/>
</dbReference>
<dbReference type="FunFam" id="2.60.210.10:FF:000001">
    <property type="entry name" value="TNF receptor-associated factor"/>
    <property type="match status" value="1"/>
</dbReference>
<name>A0A6S7LRT4_PARCT</name>
<dbReference type="AlphaFoldDB" id="A0A6S7LRT4"/>
<keyword evidence="9" id="KW-0832">Ubl conjugation</keyword>
<keyword evidence="6" id="KW-0677">Repeat</keyword>
<keyword evidence="4" id="KW-0053">Apoptosis</keyword>
<dbReference type="GO" id="GO:0005737">
    <property type="term" value="C:cytoplasm"/>
    <property type="evidence" value="ECO:0007669"/>
    <property type="project" value="UniProtKB-SubCell"/>
</dbReference>
<dbReference type="PROSITE" id="PS50144">
    <property type="entry name" value="MATH"/>
    <property type="match status" value="1"/>
</dbReference>
<reference evidence="11" key="1">
    <citation type="submission" date="2020-04" db="EMBL/GenBank/DDBJ databases">
        <authorList>
            <person name="Alioto T."/>
            <person name="Alioto T."/>
            <person name="Gomez Garrido J."/>
        </authorList>
    </citation>
    <scope>NUCLEOTIDE SEQUENCE</scope>
    <source>
        <strain evidence="11">A484AB</strain>
    </source>
</reference>
<evidence type="ECO:0000313" key="12">
    <source>
        <dbReference type="Proteomes" id="UP001152795"/>
    </source>
</evidence>
<organism evidence="11 12">
    <name type="scientific">Paramuricea clavata</name>
    <name type="common">Red gorgonian</name>
    <name type="synonym">Violescent sea-whip</name>
    <dbReference type="NCBI Taxonomy" id="317549"/>
    <lineage>
        <taxon>Eukaryota</taxon>
        <taxon>Metazoa</taxon>
        <taxon>Cnidaria</taxon>
        <taxon>Anthozoa</taxon>
        <taxon>Octocorallia</taxon>
        <taxon>Malacalcyonacea</taxon>
        <taxon>Plexauridae</taxon>
        <taxon>Paramuricea</taxon>
    </lineage>
</organism>
<comment type="subcellular location">
    <subcellularLocation>
        <location evidence="1">Cytoplasm</location>
    </subcellularLocation>
</comment>
<keyword evidence="12" id="KW-1185">Reference proteome</keyword>
<keyword evidence="3" id="KW-1017">Isopeptide bond</keyword>
<keyword evidence="10" id="KW-0175">Coiled coil</keyword>
<dbReference type="PANTHER" id="PTHR10131">
    <property type="entry name" value="TNF RECEPTOR ASSOCIATED FACTOR"/>
    <property type="match status" value="1"/>
</dbReference>
<dbReference type="GO" id="GO:0008270">
    <property type="term" value="F:zinc ion binding"/>
    <property type="evidence" value="ECO:0007669"/>
    <property type="project" value="UniProtKB-KW"/>
</dbReference>
<proteinExistence type="predicted"/>
<dbReference type="EMBL" id="CACRXK020029024">
    <property type="protein sequence ID" value="CAB4041853.1"/>
    <property type="molecule type" value="Genomic_DNA"/>
</dbReference>
<evidence type="ECO:0000256" key="4">
    <source>
        <dbReference type="ARBA" id="ARBA00022703"/>
    </source>
</evidence>
<sequence length="275" mass="31344">SVGRALGYENMNNLYQRIWAYSESNFTFDLSFDLFQGKLYSSAYISSWEVHTSQHEHYKHCLLVKAKCPSDGCNVKMLKQNLGQHIKEECQFKKQPQPIMEIGDAQLADVVEEITMLEITSYDGTYFWAIENYERRLQDAVAGRSLFINSPPFYMCQFGYKVRARVYLNGDGMGKGTHLSLFFVVMRGAYDALLPWPFQQKVSFKLINQTGGQHVIDSFRPDPNSSSFQRPTSNMNIASGCPLFVPKSMVHSRGHIKDGTVFIKIAVETNGLPIY</sequence>
<evidence type="ECO:0000256" key="5">
    <source>
        <dbReference type="ARBA" id="ARBA00022723"/>
    </source>
</evidence>
<dbReference type="Pfam" id="PF21355">
    <property type="entry name" value="TRAF-mep_MATH"/>
    <property type="match status" value="1"/>
</dbReference>
<protein>
    <submittedName>
        <fullName evidence="11">TNF receptor-associated factor 3, partial</fullName>
    </submittedName>
</protein>
<evidence type="ECO:0000256" key="10">
    <source>
        <dbReference type="ARBA" id="ARBA00023054"/>
    </source>
</evidence>
<accession>A0A6S7LRT4</accession>
<dbReference type="PROSITE" id="PS50145">
    <property type="entry name" value="ZF_TRAF"/>
    <property type="match status" value="1"/>
</dbReference>
<dbReference type="InterPro" id="IPR049342">
    <property type="entry name" value="TRAF1-6_MATH_dom"/>
</dbReference>
<dbReference type="Gene3D" id="3.30.40.10">
    <property type="entry name" value="Zinc/RING finger domain, C3HC4 (zinc finger)"/>
    <property type="match status" value="1"/>
</dbReference>
<evidence type="ECO:0000256" key="8">
    <source>
        <dbReference type="ARBA" id="ARBA00022833"/>
    </source>
</evidence>
<evidence type="ECO:0000256" key="9">
    <source>
        <dbReference type="ARBA" id="ARBA00022843"/>
    </source>
</evidence>
<evidence type="ECO:0000256" key="6">
    <source>
        <dbReference type="ARBA" id="ARBA00022737"/>
    </source>
</evidence>
<dbReference type="InterPro" id="IPR002083">
    <property type="entry name" value="MATH/TRAF_dom"/>
</dbReference>
<evidence type="ECO:0000313" key="11">
    <source>
        <dbReference type="EMBL" id="CAB4041853.1"/>
    </source>
</evidence>
<dbReference type="GO" id="GO:0006915">
    <property type="term" value="P:apoptotic process"/>
    <property type="evidence" value="ECO:0007669"/>
    <property type="project" value="UniProtKB-KW"/>
</dbReference>
<dbReference type="SUPFAM" id="SSF49599">
    <property type="entry name" value="TRAF domain-like"/>
    <property type="match status" value="2"/>
</dbReference>
<feature type="non-terminal residue" evidence="11">
    <location>
        <position position="275"/>
    </location>
</feature>
<dbReference type="InterPro" id="IPR008974">
    <property type="entry name" value="TRAF-like"/>
</dbReference>
<keyword evidence="5" id="KW-0479">Metal-binding</keyword>
<comment type="caution">
    <text evidence="11">The sequence shown here is derived from an EMBL/GenBank/DDBJ whole genome shotgun (WGS) entry which is preliminary data.</text>
</comment>
<dbReference type="OrthoDB" id="10002862at2759"/>
<gene>
    <name evidence="11" type="ORF">PACLA_8A075070</name>
</gene>
<evidence type="ECO:0000256" key="2">
    <source>
        <dbReference type="ARBA" id="ARBA00022490"/>
    </source>
</evidence>
<dbReference type="SMART" id="SM00061">
    <property type="entry name" value="MATH"/>
    <property type="match status" value="1"/>
</dbReference>
<keyword evidence="11" id="KW-0675">Receptor</keyword>
<dbReference type="Proteomes" id="UP001152795">
    <property type="component" value="Unassembled WGS sequence"/>
</dbReference>
<dbReference type="InterPro" id="IPR013083">
    <property type="entry name" value="Znf_RING/FYVE/PHD"/>
</dbReference>
<keyword evidence="7" id="KW-0863">Zinc-finger</keyword>
<keyword evidence="2" id="KW-0963">Cytoplasm</keyword>
<keyword evidence="8" id="KW-0862">Zinc</keyword>
<evidence type="ECO:0000256" key="7">
    <source>
        <dbReference type="ARBA" id="ARBA00022771"/>
    </source>
</evidence>
<dbReference type="Gene3D" id="2.60.210.10">
    <property type="entry name" value="Apoptosis, Tumor Necrosis Factor Receptor Associated Protein 2, Chain A"/>
    <property type="match status" value="1"/>
</dbReference>
<evidence type="ECO:0000256" key="3">
    <source>
        <dbReference type="ARBA" id="ARBA00022499"/>
    </source>
</evidence>